<dbReference type="EMBL" id="BGPR01019575">
    <property type="protein sequence ID" value="GBN82329.1"/>
    <property type="molecule type" value="Genomic_DNA"/>
</dbReference>
<dbReference type="EMBL" id="BGPR01019580">
    <property type="protein sequence ID" value="GBN82342.1"/>
    <property type="molecule type" value="Genomic_DNA"/>
</dbReference>
<evidence type="ECO:0000313" key="3">
    <source>
        <dbReference type="EMBL" id="GBN82342.1"/>
    </source>
</evidence>
<dbReference type="Proteomes" id="UP000499080">
    <property type="component" value="Unassembled WGS sequence"/>
</dbReference>
<feature type="compositionally biased region" description="Low complexity" evidence="1">
    <location>
        <begin position="121"/>
        <end position="132"/>
    </location>
</feature>
<keyword evidence="4" id="KW-1185">Reference proteome</keyword>
<dbReference type="AlphaFoldDB" id="A0A4Y2S4M8"/>
<accession>A0A4Y2S4M8</accession>
<sequence>MLPELASPSKLQEYTRKTYPTTTTTTTTEFDFKKSHKPMSFFPTWPVSLGRDCSSAAVMVEPPLAFPISNPNICEREKAKKKNKDSECCLRVGGRKKNHKVGLAPNLDYGDNSASYRHTKSTATRASSSSRD</sequence>
<evidence type="ECO:0000256" key="1">
    <source>
        <dbReference type="SAM" id="MobiDB-lite"/>
    </source>
</evidence>
<gene>
    <name evidence="2" type="ORF">AVEN_114181_1</name>
    <name evidence="3" type="ORF">AVEN_24044_1</name>
</gene>
<protein>
    <submittedName>
        <fullName evidence="2">Uncharacterized protein</fullName>
    </submittedName>
</protein>
<evidence type="ECO:0000313" key="2">
    <source>
        <dbReference type="EMBL" id="GBN82329.1"/>
    </source>
</evidence>
<organism evidence="2 4">
    <name type="scientific">Araneus ventricosus</name>
    <name type="common">Orbweaver spider</name>
    <name type="synonym">Epeira ventricosa</name>
    <dbReference type="NCBI Taxonomy" id="182803"/>
    <lineage>
        <taxon>Eukaryota</taxon>
        <taxon>Metazoa</taxon>
        <taxon>Ecdysozoa</taxon>
        <taxon>Arthropoda</taxon>
        <taxon>Chelicerata</taxon>
        <taxon>Arachnida</taxon>
        <taxon>Araneae</taxon>
        <taxon>Araneomorphae</taxon>
        <taxon>Entelegynae</taxon>
        <taxon>Araneoidea</taxon>
        <taxon>Araneidae</taxon>
        <taxon>Araneus</taxon>
    </lineage>
</organism>
<name>A0A4Y2S4M8_ARAVE</name>
<comment type="caution">
    <text evidence="2">The sequence shown here is derived from an EMBL/GenBank/DDBJ whole genome shotgun (WGS) entry which is preliminary data.</text>
</comment>
<feature type="region of interest" description="Disordered" evidence="1">
    <location>
        <begin position="96"/>
        <end position="132"/>
    </location>
</feature>
<feature type="region of interest" description="Disordered" evidence="1">
    <location>
        <begin position="1"/>
        <end position="22"/>
    </location>
</feature>
<reference evidence="2 4" key="1">
    <citation type="journal article" date="2019" name="Sci. Rep.">
        <title>Orb-weaving spider Araneus ventricosus genome elucidates the spidroin gene catalogue.</title>
        <authorList>
            <person name="Kono N."/>
            <person name="Nakamura H."/>
            <person name="Ohtoshi R."/>
            <person name="Moran D.A.P."/>
            <person name="Shinohara A."/>
            <person name="Yoshida Y."/>
            <person name="Fujiwara M."/>
            <person name="Mori M."/>
            <person name="Tomita M."/>
            <person name="Arakawa K."/>
        </authorList>
    </citation>
    <scope>NUCLEOTIDE SEQUENCE [LARGE SCALE GENOMIC DNA]</scope>
</reference>
<proteinExistence type="predicted"/>
<evidence type="ECO:0000313" key="4">
    <source>
        <dbReference type="Proteomes" id="UP000499080"/>
    </source>
</evidence>